<comment type="caution">
    <text evidence="1">The sequence shown here is derived from an EMBL/GenBank/DDBJ whole genome shotgun (WGS) entry which is preliminary data.</text>
</comment>
<dbReference type="OrthoDB" id="1479533at2759"/>
<dbReference type="AlphaFoldDB" id="A0A5N6Q940"/>
<organism evidence="1 2">
    <name type="scientific">Carpinus fangiana</name>
    <dbReference type="NCBI Taxonomy" id="176857"/>
    <lineage>
        <taxon>Eukaryota</taxon>
        <taxon>Viridiplantae</taxon>
        <taxon>Streptophyta</taxon>
        <taxon>Embryophyta</taxon>
        <taxon>Tracheophyta</taxon>
        <taxon>Spermatophyta</taxon>
        <taxon>Magnoliopsida</taxon>
        <taxon>eudicotyledons</taxon>
        <taxon>Gunneridae</taxon>
        <taxon>Pentapetalae</taxon>
        <taxon>rosids</taxon>
        <taxon>fabids</taxon>
        <taxon>Fagales</taxon>
        <taxon>Betulaceae</taxon>
        <taxon>Carpinus</taxon>
    </lineage>
</organism>
<proteinExistence type="predicted"/>
<evidence type="ECO:0000313" key="1">
    <source>
        <dbReference type="EMBL" id="KAD9101148.1"/>
    </source>
</evidence>
<accession>A0A5N6Q940</accession>
<reference evidence="1 2" key="1">
    <citation type="submission" date="2019-06" db="EMBL/GenBank/DDBJ databases">
        <title>A chromosomal-level reference genome of Carpinus fangiana (Coryloideae, Betulaceae).</title>
        <authorList>
            <person name="Yang X."/>
            <person name="Wang Z."/>
            <person name="Zhang L."/>
            <person name="Hao G."/>
            <person name="Liu J."/>
            <person name="Yang Y."/>
        </authorList>
    </citation>
    <scope>NUCLEOTIDE SEQUENCE [LARGE SCALE GENOMIC DNA]</scope>
    <source>
        <strain evidence="1">Cfa_2016G</strain>
        <tissue evidence="1">Leaf</tissue>
    </source>
</reference>
<gene>
    <name evidence="1" type="ORF">FH972_027340</name>
</gene>
<evidence type="ECO:0000313" key="2">
    <source>
        <dbReference type="Proteomes" id="UP000327013"/>
    </source>
</evidence>
<name>A0A5N6Q940_9ROSI</name>
<dbReference type="Proteomes" id="UP000327013">
    <property type="component" value="Unassembled WGS sequence"/>
</dbReference>
<dbReference type="EMBL" id="VIBQ01003248">
    <property type="protein sequence ID" value="KAD9101148.1"/>
    <property type="molecule type" value="Genomic_DNA"/>
</dbReference>
<keyword evidence="2" id="KW-1185">Reference proteome</keyword>
<protein>
    <submittedName>
        <fullName evidence="1">Uncharacterized protein</fullName>
    </submittedName>
</protein>
<sequence>MEPPAPQAIETSSKNFEFQAEGDVQDKAVNDCCSCCFDCTESCFDYLFCNLC</sequence>